<keyword evidence="20" id="KW-1185">Reference proteome</keyword>
<feature type="transmembrane region" description="Helical" evidence="17">
    <location>
        <begin position="108"/>
        <end position="130"/>
    </location>
</feature>
<dbReference type="AlphaFoldDB" id="A0A2K8N3W3"/>
<dbReference type="Proteomes" id="UP000231932">
    <property type="component" value="Chromosome"/>
</dbReference>
<keyword evidence="5 17" id="KW-1003">Cell membrane</keyword>
<comment type="miscellaneous">
    <text evidence="17">Bacitracin is thought to be involved in the inhibition of peptidoglycan synthesis by sequestering undecaprenyl diphosphate, thereby reducing the pool of lipid carrier available.</text>
</comment>
<feature type="transmembrane region" description="Helical" evidence="17">
    <location>
        <begin position="262"/>
        <end position="281"/>
    </location>
</feature>
<evidence type="ECO:0000256" key="8">
    <source>
        <dbReference type="ARBA" id="ARBA00022960"/>
    </source>
</evidence>
<comment type="catalytic activity">
    <reaction evidence="16 17">
        <text>di-trans,octa-cis-undecaprenyl diphosphate + H2O = di-trans,octa-cis-undecaprenyl phosphate + phosphate + H(+)</text>
        <dbReference type="Rhea" id="RHEA:28094"/>
        <dbReference type="ChEBI" id="CHEBI:15377"/>
        <dbReference type="ChEBI" id="CHEBI:15378"/>
        <dbReference type="ChEBI" id="CHEBI:43474"/>
        <dbReference type="ChEBI" id="CHEBI:58405"/>
        <dbReference type="ChEBI" id="CHEBI:60392"/>
        <dbReference type="EC" id="3.6.1.27"/>
    </reaction>
</comment>
<evidence type="ECO:0000256" key="6">
    <source>
        <dbReference type="ARBA" id="ARBA00022692"/>
    </source>
</evidence>
<reference evidence="19 21" key="3">
    <citation type="submission" date="2020-04" db="EMBL/GenBank/DDBJ databases">
        <authorList>
            <person name="Hogendoorn C."/>
        </authorList>
    </citation>
    <scope>NUCLEOTIDE SEQUENCE [LARGE SCALE GENOMIC DNA]</scope>
    <source>
        <strain evidence="19">COOX1</strain>
    </source>
</reference>
<keyword evidence="11 17" id="KW-0472">Membrane</keyword>
<feature type="transmembrane region" description="Helical" evidence="17">
    <location>
        <begin position="229"/>
        <end position="250"/>
    </location>
</feature>
<dbReference type="EMBL" id="LR792683">
    <property type="protein sequence ID" value="CAB3391222.1"/>
    <property type="molecule type" value="Genomic_DNA"/>
</dbReference>
<protein>
    <recommendedName>
        <fullName evidence="4 17">Undecaprenyl-diphosphatase</fullName>
        <ecNumber evidence="3 17">3.6.1.27</ecNumber>
    </recommendedName>
    <alternativeName>
        <fullName evidence="15 17">Bacitracin resistance protein</fullName>
    </alternativeName>
    <alternativeName>
        <fullName evidence="14 17">Undecaprenyl pyrophosphate phosphatase</fullName>
    </alternativeName>
</protein>
<evidence type="ECO:0000256" key="7">
    <source>
        <dbReference type="ARBA" id="ARBA00022801"/>
    </source>
</evidence>
<keyword evidence="8 17" id="KW-0133">Cell shape</keyword>
<dbReference type="Proteomes" id="UP000502196">
    <property type="component" value="Chromosome"/>
</dbReference>
<evidence type="ECO:0000256" key="1">
    <source>
        <dbReference type="ARBA" id="ARBA00004651"/>
    </source>
</evidence>
<dbReference type="HAMAP" id="MF_01006">
    <property type="entry name" value="Undec_diphosphatase"/>
    <property type="match status" value="1"/>
</dbReference>
<keyword evidence="13 17" id="KW-0961">Cell wall biogenesis/degradation</keyword>
<name>A0A2K8N3W3_9BACL</name>
<reference evidence="18" key="2">
    <citation type="journal article" date="2018" name="Genome Announc.">
        <title>Complete Genome Sequence of Kyrpidia sp. Strain EA-1, a Thermophilic Knallgas Bacterium, Isolated from the Azores.</title>
        <authorList>
            <person name="Reiner J.E."/>
            <person name="Lapp C.J."/>
            <person name="Bunk B."/>
            <person name="Sproer C."/>
            <person name="Overmann J."/>
            <person name="Gescher J."/>
        </authorList>
    </citation>
    <scope>NUCLEOTIDE SEQUENCE</scope>
    <source>
        <strain evidence="18">EA-1</strain>
    </source>
</reference>
<evidence type="ECO:0000313" key="19">
    <source>
        <dbReference type="EMBL" id="CAB3391222.1"/>
    </source>
</evidence>
<evidence type="ECO:0000256" key="10">
    <source>
        <dbReference type="ARBA" id="ARBA00022989"/>
    </source>
</evidence>
<dbReference type="GO" id="GO:0050380">
    <property type="term" value="F:undecaprenyl-diphosphatase activity"/>
    <property type="evidence" value="ECO:0007669"/>
    <property type="project" value="UniProtKB-UniRule"/>
</dbReference>
<dbReference type="GO" id="GO:0046677">
    <property type="term" value="P:response to antibiotic"/>
    <property type="evidence" value="ECO:0007669"/>
    <property type="project" value="UniProtKB-UniRule"/>
</dbReference>
<dbReference type="GO" id="GO:0008360">
    <property type="term" value="P:regulation of cell shape"/>
    <property type="evidence" value="ECO:0007669"/>
    <property type="project" value="UniProtKB-KW"/>
</dbReference>
<proteinExistence type="inferred from homology"/>
<organism evidence="18 20">
    <name type="scientific">Kyrpidia spormannii</name>
    <dbReference type="NCBI Taxonomy" id="2055160"/>
    <lineage>
        <taxon>Bacteria</taxon>
        <taxon>Bacillati</taxon>
        <taxon>Bacillota</taxon>
        <taxon>Bacilli</taxon>
        <taxon>Bacillales</taxon>
        <taxon>Alicyclobacillaceae</taxon>
        <taxon>Kyrpidia</taxon>
    </lineage>
</organism>
<evidence type="ECO:0000313" key="21">
    <source>
        <dbReference type="Proteomes" id="UP000502196"/>
    </source>
</evidence>
<dbReference type="EMBL" id="CP024955">
    <property type="protein sequence ID" value="ATY84116.1"/>
    <property type="molecule type" value="Genomic_DNA"/>
</dbReference>
<dbReference type="PANTHER" id="PTHR30622">
    <property type="entry name" value="UNDECAPRENYL-DIPHOSPHATASE"/>
    <property type="match status" value="1"/>
</dbReference>
<dbReference type="RefSeq" id="WP_100666947.1">
    <property type="nucleotide sequence ID" value="NZ_CP024955.1"/>
</dbReference>
<dbReference type="Pfam" id="PF02673">
    <property type="entry name" value="BacA"/>
    <property type="match status" value="1"/>
</dbReference>
<comment type="subcellular location">
    <subcellularLocation>
        <location evidence="1 17">Cell membrane</location>
        <topology evidence="1 17">Multi-pass membrane protein</topology>
    </subcellularLocation>
</comment>
<dbReference type="PANTHER" id="PTHR30622:SF4">
    <property type="entry name" value="UNDECAPRENYL-DIPHOSPHATASE"/>
    <property type="match status" value="1"/>
</dbReference>
<keyword evidence="10 17" id="KW-1133">Transmembrane helix</keyword>
<feature type="transmembrane region" description="Helical" evidence="17">
    <location>
        <begin position="43"/>
        <end position="63"/>
    </location>
</feature>
<evidence type="ECO:0000313" key="18">
    <source>
        <dbReference type="EMBL" id="ATY84116.1"/>
    </source>
</evidence>
<evidence type="ECO:0000256" key="5">
    <source>
        <dbReference type="ARBA" id="ARBA00022475"/>
    </source>
</evidence>
<dbReference type="InterPro" id="IPR003824">
    <property type="entry name" value="UppP"/>
</dbReference>
<dbReference type="EC" id="3.6.1.27" evidence="3 17"/>
<feature type="transmembrane region" description="Helical" evidence="17">
    <location>
        <begin position="84"/>
        <end position="102"/>
    </location>
</feature>
<keyword evidence="7 17" id="KW-0378">Hydrolase</keyword>
<evidence type="ECO:0000256" key="16">
    <source>
        <dbReference type="ARBA" id="ARBA00047594"/>
    </source>
</evidence>
<dbReference type="GO" id="GO:0009252">
    <property type="term" value="P:peptidoglycan biosynthetic process"/>
    <property type="evidence" value="ECO:0007669"/>
    <property type="project" value="UniProtKB-KW"/>
</dbReference>
<evidence type="ECO:0000256" key="9">
    <source>
        <dbReference type="ARBA" id="ARBA00022984"/>
    </source>
</evidence>
<accession>A0A2K8N3W3</accession>
<evidence type="ECO:0000256" key="4">
    <source>
        <dbReference type="ARBA" id="ARBA00021581"/>
    </source>
</evidence>
<dbReference type="GO" id="GO:0071555">
    <property type="term" value="P:cell wall organization"/>
    <property type="evidence" value="ECO:0007669"/>
    <property type="project" value="UniProtKB-KW"/>
</dbReference>
<comment type="similarity">
    <text evidence="2 17">Belongs to the UppP family.</text>
</comment>
<evidence type="ECO:0000256" key="15">
    <source>
        <dbReference type="ARBA" id="ARBA00032932"/>
    </source>
</evidence>
<evidence type="ECO:0000256" key="12">
    <source>
        <dbReference type="ARBA" id="ARBA00023251"/>
    </source>
</evidence>
<evidence type="ECO:0000256" key="3">
    <source>
        <dbReference type="ARBA" id="ARBA00012374"/>
    </source>
</evidence>
<keyword evidence="12 17" id="KW-0046">Antibiotic resistance</keyword>
<sequence length="282" mass="31057">MTWIQALWFAAVQGITELFPVSSVAHAVMLPAVLHWPVDPDGLLPFTVMLHLGTAFALLLFYWREWLSLIGSLFHSRAPEKRRVFVLLVVATIPAAVIGGLFEKTLRAHFPSAASAAFFLMVNGVILWIGDRQRRRAMARSDMFRRIGREDEEIARLGLGQSFLIGSAQCLALIPGFSRSGMTMIAGLYAGLGYEAAARFAFLLATPVILGAGILEVPKLFHDQHRDLLGPALVGGLAAGVAAFVSVWILTRYFQQQEVRAFRPFAIYCLVIGLVALLYFVL</sequence>
<evidence type="ECO:0000256" key="2">
    <source>
        <dbReference type="ARBA" id="ARBA00010621"/>
    </source>
</evidence>
<dbReference type="OrthoDB" id="9808289at2"/>
<keyword evidence="6 17" id="KW-0812">Transmembrane</keyword>
<evidence type="ECO:0000256" key="14">
    <source>
        <dbReference type="ARBA" id="ARBA00032707"/>
    </source>
</evidence>
<dbReference type="GO" id="GO:0005886">
    <property type="term" value="C:plasma membrane"/>
    <property type="evidence" value="ECO:0007669"/>
    <property type="project" value="UniProtKB-SubCell"/>
</dbReference>
<dbReference type="KEGG" id="kyr:CVV65_03430"/>
<reference evidence="20" key="1">
    <citation type="submission" date="2017-11" db="EMBL/GenBank/DDBJ databases">
        <title>Complete Genome Sequence of Kyrpidia sp. Strain EA-1, a thermophilic, hydrogen-oxidizing Bacterium, isolated from the Azores.</title>
        <authorList>
            <person name="Reiner J.E."/>
            <person name="Lapp C.J."/>
            <person name="Bunk B."/>
            <person name="Gescher J."/>
        </authorList>
    </citation>
    <scope>NUCLEOTIDE SEQUENCE [LARGE SCALE GENOMIC DNA]</scope>
    <source>
        <strain evidence="20">EA-1</strain>
    </source>
</reference>
<evidence type="ECO:0000256" key="13">
    <source>
        <dbReference type="ARBA" id="ARBA00023316"/>
    </source>
</evidence>
<feature type="transmembrane region" description="Helical" evidence="17">
    <location>
        <begin position="197"/>
        <end position="217"/>
    </location>
</feature>
<comment type="function">
    <text evidence="17">Catalyzes the dephosphorylation of undecaprenyl diphosphate (UPP). Confers resistance to bacitracin.</text>
</comment>
<gene>
    <name evidence="17 19" type="primary">uppP</name>
    <name evidence="19" type="ORF">COOX1_0804</name>
    <name evidence="18" type="ORF">CVV65_03430</name>
</gene>
<evidence type="ECO:0000256" key="11">
    <source>
        <dbReference type="ARBA" id="ARBA00023136"/>
    </source>
</evidence>
<evidence type="ECO:0000256" key="17">
    <source>
        <dbReference type="HAMAP-Rule" id="MF_01006"/>
    </source>
</evidence>
<keyword evidence="9 17" id="KW-0573">Peptidoglycan synthesis</keyword>
<evidence type="ECO:0000313" key="20">
    <source>
        <dbReference type="Proteomes" id="UP000231932"/>
    </source>
</evidence>